<dbReference type="CDD" id="cd02440">
    <property type="entry name" value="AdoMet_MTases"/>
    <property type="match status" value="1"/>
</dbReference>
<feature type="domain" description="Methyltransferase type 11" evidence="1">
    <location>
        <begin position="129"/>
        <end position="186"/>
    </location>
</feature>
<dbReference type="Proteomes" id="UP000563094">
    <property type="component" value="Unassembled WGS sequence"/>
</dbReference>
<reference evidence="2 3" key="1">
    <citation type="submission" date="2020-08" db="EMBL/GenBank/DDBJ databases">
        <title>Genomic Encyclopedia of Type Strains, Phase IV (KMG-IV): sequencing the most valuable type-strain genomes for metagenomic binning, comparative biology and taxonomic classification.</title>
        <authorList>
            <person name="Goeker M."/>
        </authorList>
    </citation>
    <scope>NUCLEOTIDE SEQUENCE [LARGE SCALE GENOMIC DNA]</scope>
    <source>
        <strain evidence="2 3">DSM 29854</strain>
    </source>
</reference>
<gene>
    <name evidence="2" type="ORF">FHS90_000199</name>
</gene>
<dbReference type="EMBL" id="JACJIQ010000001">
    <property type="protein sequence ID" value="MBA9075502.1"/>
    <property type="molecule type" value="Genomic_DNA"/>
</dbReference>
<keyword evidence="2" id="KW-0808">Transferase</keyword>
<keyword evidence="3" id="KW-1185">Reference proteome</keyword>
<organism evidence="2 3">
    <name type="scientific">Rufibacter quisquiliarum</name>
    <dbReference type="NCBI Taxonomy" id="1549639"/>
    <lineage>
        <taxon>Bacteria</taxon>
        <taxon>Pseudomonadati</taxon>
        <taxon>Bacteroidota</taxon>
        <taxon>Cytophagia</taxon>
        <taxon>Cytophagales</taxon>
        <taxon>Hymenobacteraceae</taxon>
        <taxon>Rufibacter</taxon>
    </lineage>
</organism>
<dbReference type="InterPro" id="IPR029063">
    <property type="entry name" value="SAM-dependent_MTases_sf"/>
</dbReference>
<proteinExistence type="predicted"/>
<dbReference type="SUPFAM" id="SSF53335">
    <property type="entry name" value="S-adenosyl-L-methionine-dependent methyltransferases"/>
    <property type="match status" value="1"/>
</dbReference>
<dbReference type="Pfam" id="PF08241">
    <property type="entry name" value="Methyltransf_11"/>
    <property type="match status" value="1"/>
</dbReference>
<dbReference type="PANTHER" id="PTHR43591:SF24">
    <property type="entry name" value="2-METHOXY-6-POLYPRENYL-1,4-BENZOQUINOL METHYLASE, MITOCHONDRIAL"/>
    <property type="match status" value="1"/>
</dbReference>
<dbReference type="GO" id="GO:0032259">
    <property type="term" value="P:methylation"/>
    <property type="evidence" value="ECO:0007669"/>
    <property type="project" value="UniProtKB-KW"/>
</dbReference>
<keyword evidence="2" id="KW-0489">Methyltransferase</keyword>
<protein>
    <submittedName>
        <fullName evidence="2">SAM-dependent methyltransferase</fullName>
    </submittedName>
</protein>
<dbReference type="RefSeq" id="WP_182511232.1">
    <property type="nucleotide sequence ID" value="NZ_JACJIQ010000001.1"/>
</dbReference>
<comment type="caution">
    <text evidence="2">The sequence shown here is derived from an EMBL/GenBank/DDBJ whole genome shotgun (WGS) entry which is preliminary data.</text>
</comment>
<evidence type="ECO:0000259" key="1">
    <source>
        <dbReference type="Pfam" id="PF08241"/>
    </source>
</evidence>
<evidence type="ECO:0000313" key="3">
    <source>
        <dbReference type="Proteomes" id="UP000563094"/>
    </source>
</evidence>
<dbReference type="PANTHER" id="PTHR43591">
    <property type="entry name" value="METHYLTRANSFERASE"/>
    <property type="match status" value="1"/>
</dbReference>
<name>A0A839G939_9BACT</name>
<accession>A0A839G939</accession>
<dbReference type="AlphaFoldDB" id="A0A839G939"/>
<sequence>MQKKWFRVFIFGNTLLPMFLFKKLLPPAARLALRQLFWQTRSWLYTGRKVYCPLCEHSYRTFLPFGNKGERRPQALCPRCHTVERHRLLWLYLLEELHIDRQSFTVLHMAPEPILQKKLKQFKNLNYRSADLESPVAMDKVDIQALPYADASFDLILCSHVLAHVPNDLQALQELRRVLRPGGRLLLQDRMHAALAKTLEQPDAHTPTQRLHAYGQADRFRNYGPDFAQRVAAQGFAVEAVEYALTRTPEEQYRLRLGQQEIIFVATQQAIKKQVSDV</sequence>
<dbReference type="GO" id="GO:0008757">
    <property type="term" value="F:S-adenosylmethionine-dependent methyltransferase activity"/>
    <property type="evidence" value="ECO:0007669"/>
    <property type="project" value="InterPro"/>
</dbReference>
<dbReference type="Gene3D" id="3.40.50.150">
    <property type="entry name" value="Vaccinia Virus protein VP39"/>
    <property type="match status" value="1"/>
</dbReference>
<evidence type="ECO:0000313" key="2">
    <source>
        <dbReference type="EMBL" id="MBA9075502.1"/>
    </source>
</evidence>
<dbReference type="InterPro" id="IPR013216">
    <property type="entry name" value="Methyltransf_11"/>
</dbReference>